<accession>A0A345P319</accession>
<keyword evidence="4 9" id="KW-0238">DNA-binding</keyword>
<dbReference type="PRINTS" id="PR00038">
    <property type="entry name" value="HTHLUXR"/>
</dbReference>
<dbReference type="PANTHER" id="PTHR48111:SF1">
    <property type="entry name" value="TWO-COMPONENT RESPONSE REGULATOR ORR33"/>
    <property type="match status" value="1"/>
</dbReference>
<dbReference type="Gene3D" id="1.10.10.10">
    <property type="entry name" value="Winged helix-like DNA-binding domain superfamily/Winged helix DNA-binding domain"/>
    <property type="match status" value="1"/>
</dbReference>
<dbReference type="GO" id="GO:0000976">
    <property type="term" value="F:transcription cis-regulatory region binding"/>
    <property type="evidence" value="ECO:0007669"/>
    <property type="project" value="TreeGrafter"/>
</dbReference>
<dbReference type="SUPFAM" id="SSF46894">
    <property type="entry name" value="C-terminal effector domain of the bipartite response regulators"/>
    <property type="match status" value="1"/>
</dbReference>
<dbReference type="Gene3D" id="3.40.50.2300">
    <property type="match status" value="1"/>
</dbReference>
<evidence type="ECO:0000313" key="9">
    <source>
        <dbReference type="EMBL" id="AXI01678.1"/>
    </source>
</evidence>
<dbReference type="CDD" id="cd19920">
    <property type="entry name" value="REC_PA4781-like"/>
    <property type="match status" value="1"/>
</dbReference>
<dbReference type="InterPro" id="IPR036388">
    <property type="entry name" value="WH-like_DNA-bd_sf"/>
</dbReference>
<proteinExistence type="predicted"/>
<evidence type="ECO:0000256" key="4">
    <source>
        <dbReference type="ARBA" id="ARBA00023125"/>
    </source>
</evidence>
<dbReference type="GO" id="GO:0032993">
    <property type="term" value="C:protein-DNA complex"/>
    <property type="evidence" value="ECO:0007669"/>
    <property type="project" value="TreeGrafter"/>
</dbReference>
<dbReference type="PROSITE" id="PS00622">
    <property type="entry name" value="HTH_LUXR_1"/>
    <property type="match status" value="1"/>
</dbReference>
<dbReference type="OrthoDB" id="8874570at2"/>
<dbReference type="SUPFAM" id="SSF52172">
    <property type="entry name" value="CheY-like"/>
    <property type="match status" value="1"/>
</dbReference>
<dbReference type="AlphaFoldDB" id="A0A345P319"/>
<dbReference type="SMART" id="SM00421">
    <property type="entry name" value="HTH_LUXR"/>
    <property type="match status" value="1"/>
</dbReference>
<dbReference type="InterPro" id="IPR001789">
    <property type="entry name" value="Sig_transdc_resp-reg_receiver"/>
</dbReference>
<dbReference type="GO" id="GO:0006355">
    <property type="term" value="P:regulation of DNA-templated transcription"/>
    <property type="evidence" value="ECO:0007669"/>
    <property type="project" value="InterPro"/>
</dbReference>
<dbReference type="GO" id="GO:0000156">
    <property type="term" value="F:phosphorelay response regulator activity"/>
    <property type="evidence" value="ECO:0007669"/>
    <property type="project" value="TreeGrafter"/>
</dbReference>
<keyword evidence="1 6" id="KW-0597">Phosphoprotein</keyword>
<evidence type="ECO:0000256" key="1">
    <source>
        <dbReference type="ARBA" id="ARBA00022553"/>
    </source>
</evidence>
<gene>
    <name evidence="9" type="ORF">HYN46_01480</name>
</gene>
<evidence type="ECO:0000256" key="2">
    <source>
        <dbReference type="ARBA" id="ARBA00023012"/>
    </source>
</evidence>
<name>A0A345P319_9GAMM</name>
<dbReference type="SMART" id="SM00448">
    <property type="entry name" value="REC"/>
    <property type="match status" value="1"/>
</dbReference>
<keyword evidence="5" id="KW-0804">Transcription</keyword>
<dbReference type="Pfam" id="PF00196">
    <property type="entry name" value="GerE"/>
    <property type="match status" value="1"/>
</dbReference>
<dbReference type="EMBL" id="CP031222">
    <property type="protein sequence ID" value="AXI01678.1"/>
    <property type="molecule type" value="Genomic_DNA"/>
</dbReference>
<dbReference type="PROSITE" id="PS50043">
    <property type="entry name" value="HTH_LUXR_2"/>
    <property type="match status" value="1"/>
</dbReference>
<evidence type="ECO:0000259" key="8">
    <source>
        <dbReference type="PROSITE" id="PS50110"/>
    </source>
</evidence>
<dbReference type="GO" id="GO:0005829">
    <property type="term" value="C:cytosol"/>
    <property type="evidence" value="ECO:0007669"/>
    <property type="project" value="TreeGrafter"/>
</dbReference>
<dbReference type="KEGG" id="mbah:HYN46_01480"/>
<evidence type="ECO:0000256" key="3">
    <source>
        <dbReference type="ARBA" id="ARBA00023015"/>
    </source>
</evidence>
<dbReference type="RefSeq" id="WP_114897788.1">
    <property type="nucleotide sequence ID" value="NZ_CP031222.1"/>
</dbReference>
<keyword evidence="10" id="KW-1185">Reference proteome</keyword>
<sequence>MISSLPNPHNAVVLIVDDAPENLSLLHTMLEQAGYTVLVATDGQTALERVAKFTPDAILLDALMPGLNGFETCRLLKTNPLTQYIPVIFMTGLTESEYVVNGFEAGGVDYVTKPIRPSEVLARLATHIKNSRLASQNRQAIDAAKVAILAVSQTGKLRWQTDAAMHLLAHYDWAASWQNNEPPLEIFNWLQQPELESLTLNWQDQRLILSKLGGTNDGTQLILLKEIDAPKDMTPTPELIMQICGLTHREAEVIHWVTLGKTNRDIGEILELSPRTVNKHLEHIFTKLGVETRTAAASMIASKIRQRVDAI</sequence>
<dbReference type="PANTHER" id="PTHR48111">
    <property type="entry name" value="REGULATOR OF RPOS"/>
    <property type="match status" value="1"/>
</dbReference>
<evidence type="ECO:0000313" key="10">
    <source>
        <dbReference type="Proteomes" id="UP000253940"/>
    </source>
</evidence>
<keyword evidence="2" id="KW-0902">Two-component regulatory system</keyword>
<feature type="modified residue" description="4-aspartylphosphate" evidence="6">
    <location>
        <position position="61"/>
    </location>
</feature>
<keyword evidence="3" id="KW-0805">Transcription regulation</keyword>
<organism evidence="9 10">
    <name type="scientific">Aquirhabdus parva</name>
    <dbReference type="NCBI Taxonomy" id="2283318"/>
    <lineage>
        <taxon>Bacteria</taxon>
        <taxon>Pseudomonadati</taxon>
        <taxon>Pseudomonadota</taxon>
        <taxon>Gammaproteobacteria</taxon>
        <taxon>Moraxellales</taxon>
        <taxon>Moraxellaceae</taxon>
        <taxon>Aquirhabdus</taxon>
    </lineage>
</organism>
<dbReference type="InterPro" id="IPR011006">
    <property type="entry name" value="CheY-like_superfamily"/>
</dbReference>
<evidence type="ECO:0000256" key="6">
    <source>
        <dbReference type="PROSITE-ProRule" id="PRU00169"/>
    </source>
</evidence>
<evidence type="ECO:0000259" key="7">
    <source>
        <dbReference type="PROSITE" id="PS50043"/>
    </source>
</evidence>
<dbReference type="InterPro" id="IPR000792">
    <property type="entry name" value="Tscrpt_reg_LuxR_C"/>
</dbReference>
<dbReference type="Pfam" id="PF00072">
    <property type="entry name" value="Response_reg"/>
    <property type="match status" value="1"/>
</dbReference>
<dbReference type="InterPro" id="IPR039420">
    <property type="entry name" value="WalR-like"/>
</dbReference>
<feature type="domain" description="Response regulatory" evidence="8">
    <location>
        <begin position="12"/>
        <end position="128"/>
    </location>
</feature>
<dbReference type="CDD" id="cd06170">
    <property type="entry name" value="LuxR_C_like"/>
    <property type="match status" value="1"/>
</dbReference>
<dbReference type="PROSITE" id="PS50110">
    <property type="entry name" value="RESPONSE_REGULATORY"/>
    <property type="match status" value="1"/>
</dbReference>
<protein>
    <submittedName>
        <fullName evidence="9">DNA-binding response regulator</fullName>
    </submittedName>
</protein>
<evidence type="ECO:0000256" key="5">
    <source>
        <dbReference type="ARBA" id="ARBA00023163"/>
    </source>
</evidence>
<reference evidence="9 10" key="1">
    <citation type="submission" date="2018-07" db="EMBL/GenBank/DDBJ databases">
        <title>Genome sequencing of Moraxellaceae gen. HYN0046.</title>
        <authorList>
            <person name="Kim M."/>
            <person name="Yi H."/>
        </authorList>
    </citation>
    <scope>NUCLEOTIDE SEQUENCE [LARGE SCALE GENOMIC DNA]</scope>
    <source>
        <strain evidence="9 10">HYN0046</strain>
    </source>
</reference>
<dbReference type="InterPro" id="IPR016032">
    <property type="entry name" value="Sig_transdc_resp-reg_C-effctor"/>
</dbReference>
<feature type="domain" description="HTH luxR-type" evidence="7">
    <location>
        <begin position="246"/>
        <end position="304"/>
    </location>
</feature>
<dbReference type="Proteomes" id="UP000253940">
    <property type="component" value="Chromosome"/>
</dbReference>